<proteinExistence type="inferred from homology"/>
<keyword evidence="10 13" id="KW-0865">Zymogen</keyword>
<accession>A0A9P5SDX4</accession>
<evidence type="ECO:0000313" key="17">
    <source>
        <dbReference type="Proteomes" id="UP000696485"/>
    </source>
</evidence>
<feature type="binding site" evidence="12">
    <location>
        <position position="499"/>
    </location>
    <ligand>
        <name>Zn(2+)</name>
        <dbReference type="ChEBI" id="CHEBI:29105"/>
        <note>catalytic</note>
    </ligand>
</feature>
<protein>
    <recommendedName>
        <fullName evidence="13">Extracellular metalloproteinase</fullName>
        <ecNumber evidence="13">3.4.24.-</ecNumber>
    </recommendedName>
    <alternativeName>
        <fullName evidence="13">Fungalysin</fullName>
    </alternativeName>
</protein>
<keyword evidence="4 13" id="KW-0645">Protease</keyword>
<evidence type="ECO:0000256" key="11">
    <source>
        <dbReference type="PIRSR" id="PIRSR601842-1"/>
    </source>
</evidence>
<dbReference type="InterPro" id="IPR011096">
    <property type="entry name" value="FTP_domain"/>
</dbReference>
<dbReference type="Gene3D" id="3.10.170.10">
    <property type="match status" value="1"/>
</dbReference>
<evidence type="ECO:0000256" key="12">
    <source>
        <dbReference type="PIRSR" id="PIRSR601842-2"/>
    </source>
</evidence>
<evidence type="ECO:0000256" key="6">
    <source>
        <dbReference type="ARBA" id="ARBA00022729"/>
    </source>
</evidence>
<dbReference type="CDD" id="cd09596">
    <property type="entry name" value="M36"/>
    <property type="match status" value="1"/>
</dbReference>
<comment type="similarity">
    <text evidence="2 13">Belongs to the peptidase M36 family.</text>
</comment>
<keyword evidence="3 13" id="KW-0964">Secreted</keyword>
<evidence type="ECO:0000256" key="13">
    <source>
        <dbReference type="RuleBase" id="RU364017"/>
    </source>
</evidence>
<evidence type="ECO:0000256" key="7">
    <source>
        <dbReference type="ARBA" id="ARBA00022801"/>
    </source>
</evidence>
<feature type="chain" id="PRO_5040531318" description="Extracellular metalloproteinase" evidence="13">
    <location>
        <begin position="22"/>
        <end position="680"/>
    </location>
</feature>
<feature type="active site" evidence="11">
    <location>
        <position position="470"/>
    </location>
</feature>
<name>A0A9P5SDX4_9FUNG</name>
<dbReference type="EC" id="3.4.24.-" evidence="13"/>
<keyword evidence="5 12" id="KW-0479">Metal-binding</keyword>
<dbReference type="Gene3D" id="1.10.390.10">
    <property type="entry name" value="Neutral Protease Domain 2"/>
    <property type="match status" value="1"/>
</dbReference>
<evidence type="ECO:0000256" key="9">
    <source>
        <dbReference type="ARBA" id="ARBA00023049"/>
    </source>
</evidence>
<evidence type="ECO:0000259" key="15">
    <source>
        <dbReference type="Pfam" id="PF07504"/>
    </source>
</evidence>
<keyword evidence="7 13" id="KW-0378">Hydrolase</keyword>
<dbReference type="SUPFAM" id="SSF55486">
    <property type="entry name" value="Metalloproteases ('zincins'), catalytic domain"/>
    <property type="match status" value="1"/>
</dbReference>
<dbReference type="AlphaFoldDB" id="A0A9P5SDX4"/>
<keyword evidence="8 12" id="KW-0862">Zinc</keyword>
<dbReference type="InterPro" id="IPR001842">
    <property type="entry name" value="Peptidase_M36"/>
</dbReference>
<evidence type="ECO:0000313" key="16">
    <source>
        <dbReference type="EMBL" id="KAF9324871.1"/>
    </source>
</evidence>
<keyword evidence="6 13" id="KW-0732">Signal</keyword>
<feature type="region of interest" description="Disordered" evidence="14">
    <location>
        <begin position="331"/>
        <end position="355"/>
    </location>
</feature>
<dbReference type="InterPro" id="IPR050371">
    <property type="entry name" value="Fungal_virulence_M36"/>
</dbReference>
<evidence type="ECO:0000256" key="10">
    <source>
        <dbReference type="ARBA" id="ARBA00023145"/>
    </source>
</evidence>
<comment type="subcellular location">
    <subcellularLocation>
        <location evidence="1 13">Secreted</location>
    </subcellularLocation>
</comment>
<evidence type="ECO:0000256" key="1">
    <source>
        <dbReference type="ARBA" id="ARBA00004613"/>
    </source>
</evidence>
<dbReference type="PANTHER" id="PTHR33478">
    <property type="entry name" value="EXTRACELLULAR METALLOPROTEINASE MEP"/>
    <property type="match status" value="1"/>
</dbReference>
<dbReference type="Proteomes" id="UP000696485">
    <property type="component" value="Unassembled WGS sequence"/>
</dbReference>
<feature type="signal peptide" evidence="13">
    <location>
        <begin position="1"/>
        <end position="21"/>
    </location>
</feature>
<sequence length="680" mass="76083">MKFSKTQSYSLLAAMLAVASAHRARIEPFGPELAHTEFVTPASVGASFGHSFFAGAAHDPTKVATDFVERELSSSDYVVKNSYTSAHNGVTHVYLRQMVDGLEVVNGNMNINVDRNGNVISYGDSFYKGQRKVDILSIKDWIKKETETFREGRQLSFGNWGRRTRQHPIETPMKKATLSPQDALLSFARYLNVEITRPEDMDIMSVNSLNSDKVEVVMTNCPLTANGQVPVNQAYIQTDDGTLELVYDFQVEMKDTDNWFNVQVHADTGKVLQLVDWVADATYNVYPMGINDPHDGERQLVTDPHHVAASPLGWNRQAQNKNFTTTVGNNVYAGENRRNGNDWQNNPKPEGKVGKDGELTFDFKLDLDKDPQTYVDAAITNLFYWNNQVHDIFHHYGFDEVAGNFQENNFGKGGLEKDAVIANAQDGSGYNNANFATPPDGQHGKMRMYVWDITEVARDGDLESGIIIHEYAHGISTRLTGGPANSNCLGWGEAGGMGEGWGDFFATMFRQKKHHNYKSEFDMGSYSAGGNGIRRFSYSTSLETNPSTFKIMDGPQYWGVHAKGEVWAEMLYEVYRNLHLRLPFTEDWYTNDKTSYANTLVLQLVVDGLKLQPCSPSFIQARDAILLAEQQLTNGKYHCDIWRAFTKRGMGPKAKVVGANSPFGSLRTEDFVNPKTCGDE</sequence>
<dbReference type="GO" id="GO:0004222">
    <property type="term" value="F:metalloendopeptidase activity"/>
    <property type="evidence" value="ECO:0007669"/>
    <property type="project" value="InterPro"/>
</dbReference>
<dbReference type="InterPro" id="IPR027268">
    <property type="entry name" value="Peptidase_M4/M1_CTD_sf"/>
</dbReference>
<feature type="domain" description="FTP" evidence="15">
    <location>
        <begin position="76"/>
        <end position="126"/>
    </location>
</feature>
<comment type="cofactor">
    <cofactor evidence="12">
        <name>Zn(2+)</name>
        <dbReference type="ChEBI" id="CHEBI:29105"/>
    </cofactor>
    <text evidence="12">Binds 1 zinc ion per subunit.</text>
</comment>
<evidence type="ECO:0000256" key="5">
    <source>
        <dbReference type="ARBA" id="ARBA00022723"/>
    </source>
</evidence>
<evidence type="ECO:0000256" key="8">
    <source>
        <dbReference type="ARBA" id="ARBA00022833"/>
    </source>
</evidence>
<evidence type="ECO:0000256" key="2">
    <source>
        <dbReference type="ARBA" id="ARBA00006006"/>
    </source>
</evidence>
<comment type="caution">
    <text evidence="16">The sequence shown here is derived from an EMBL/GenBank/DDBJ whole genome shotgun (WGS) entry which is preliminary data.</text>
</comment>
<evidence type="ECO:0000256" key="4">
    <source>
        <dbReference type="ARBA" id="ARBA00022670"/>
    </source>
</evidence>
<reference evidence="16" key="1">
    <citation type="journal article" date="2020" name="Fungal Divers.">
        <title>Resolving the Mortierellaceae phylogeny through synthesis of multi-gene phylogenetics and phylogenomics.</title>
        <authorList>
            <person name="Vandepol N."/>
            <person name="Liber J."/>
            <person name="Desiro A."/>
            <person name="Na H."/>
            <person name="Kennedy M."/>
            <person name="Barry K."/>
            <person name="Grigoriev I.V."/>
            <person name="Miller A.N."/>
            <person name="O'Donnell K."/>
            <person name="Stajich J.E."/>
            <person name="Bonito G."/>
        </authorList>
    </citation>
    <scope>NUCLEOTIDE SEQUENCE</scope>
    <source>
        <strain evidence="16">NVP1</strain>
    </source>
</reference>
<dbReference type="Pfam" id="PF02128">
    <property type="entry name" value="Peptidase_M36"/>
    <property type="match status" value="1"/>
</dbReference>
<dbReference type="PANTHER" id="PTHR33478:SF1">
    <property type="entry name" value="EXTRACELLULAR METALLOPROTEINASE MEP"/>
    <property type="match status" value="1"/>
</dbReference>
<dbReference type="EMBL" id="JAAAUY010001015">
    <property type="protein sequence ID" value="KAF9324871.1"/>
    <property type="molecule type" value="Genomic_DNA"/>
</dbReference>
<organism evidence="16 17">
    <name type="scientific">Podila minutissima</name>
    <dbReference type="NCBI Taxonomy" id="64525"/>
    <lineage>
        <taxon>Eukaryota</taxon>
        <taxon>Fungi</taxon>
        <taxon>Fungi incertae sedis</taxon>
        <taxon>Mucoromycota</taxon>
        <taxon>Mortierellomycotina</taxon>
        <taxon>Mortierellomycetes</taxon>
        <taxon>Mortierellales</taxon>
        <taxon>Mortierellaceae</taxon>
        <taxon>Podila</taxon>
    </lineage>
</organism>
<dbReference type="Pfam" id="PF07504">
    <property type="entry name" value="FTP"/>
    <property type="match status" value="1"/>
</dbReference>
<dbReference type="GO" id="GO:0008270">
    <property type="term" value="F:zinc ion binding"/>
    <property type="evidence" value="ECO:0007669"/>
    <property type="project" value="InterPro"/>
</dbReference>
<gene>
    <name evidence="16" type="primary">MEP5_1</name>
    <name evidence="16" type="ORF">BG006_000156</name>
</gene>
<evidence type="ECO:0000256" key="3">
    <source>
        <dbReference type="ARBA" id="ARBA00022525"/>
    </source>
</evidence>
<feature type="binding site" evidence="12">
    <location>
        <position position="469"/>
    </location>
    <ligand>
        <name>Zn(2+)</name>
        <dbReference type="ChEBI" id="CHEBI:29105"/>
        <note>catalytic</note>
    </ligand>
</feature>
<dbReference type="GO" id="GO:0005615">
    <property type="term" value="C:extracellular space"/>
    <property type="evidence" value="ECO:0007669"/>
    <property type="project" value="InterPro"/>
</dbReference>
<keyword evidence="17" id="KW-1185">Reference proteome</keyword>
<feature type="binding site" evidence="12">
    <location>
        <position position="280"/>
    </location>
    <ligand>
        <name>Zn(2+)</name>
        <dbReference type="ChEBI" id="CHEBI:29105"/>
        <note>catalytic</note>
    </ligand>
</feature>
<dbReference type="GO" id="GO:0006508">
    <property type="term" value="P:proteolysis"/>
    <property type="evidence" value="ECO:0007669"/>
    <property type="project" value="UniProtKB-KW"/>
</dbReference>
<evidence type="ECO:0000256" key="14">
    <source>
        <dbReference type="SAM" id="MobiDB-lite"/>
    </source>
</evidence>
<feature type="binding site" evidence="12">
    <location>
        <position position="473"/>
    </location>
    <ligand>
        <name>Zn(2+)</name>
        <dbReference type="ChEBI" id="CHEBI:29105"/>
        <note>catalytic</note>
    </ligand>
</feature>
<keyword evidence="9 13" id="KW-0482">Metalloprotease</keyword>